<evidence type="ECO:0000256" key="1">
    <source>
        <dbReference type="SAM" id="Phobius"/>
    </source>
</evidence>
<name>A0ABP7LHE8_9ACTN</name>
<keyword evidence="1" id="KW-0472">Membrane</keyword>
<gene>
    <name evidence="2" type="ORF">GCM10022207_82000</name>
</gene>
<dbReference type="SUPFAM" id="SSF48452">
    <property type="entry name" value="TPR-like"/>
    <property type="match status" value="1"/>
</dbReference>
<keyword evidence="1" id="KW-0812">Transmembrane</keyword>
<protein>
    <recommendedName>
        <fullName evidence="4">Tetratricopeptide repeat protein</fullName>
    </recommendedName>
</protein>
<feature type="transmembrane region" description="Helical" evidence="1">
    <location>
        <begin position="288"/>
        <end position="309"/>
    </location>
</feature>
<dbReference type="EMBL" id="BAAAZA010000046">
    <property type="protein sequence ID" value="GAA3900844.1"/>
    <property type="molecule type" value="Genomic_DNA"/>
</dbReference>
<feature type="transmembrane region" description="Helical" evidence="1">
    <location>
        <begin position="208"/>
        <end position="225"/>
    </location>
</feature>
<dbReference type="Proteomes" id="UP001501563">
    <property type="component" value="Unassembled WGS sequence"/>
</dbReference>
<dbReference type="RefSeq" id="WP_331265730.1">
    <property type="nucleotide sequence ID" value="NZ_BAAAZA010000046.1"/>
</dbReference>
<dbReference type="InterPro" id="IPR011990">
    <property type="entry name" value="TPR-like_helical_dom_sf"/>
</dbReference>
<organism evidence="2 3">
    <name type="scientific">Streptomyces lannensis</name>
    <dbReference type="NCBI Taxonomy" id="766498"/>
    <lineage>
        <taxon>Bacteria</taxon>
        <taxon>Bacillati</taxon>
        <taxon>Actinomycetota</taxon>
        <taxon>Actinomycetes</taxon>
        <taxon>Kitasatosporales</taxon>
        <taxon>Streptomycetaceae</taxon>
        <taxon>Streptomyces</taxon>
    </lineage>
</organism>
<dbReference type="Gene3D" id="1.25.40.10">
    <property type="entry name" value="Tetratricopeptide repeat domain"/>
    <property type="match status" value="1"/>
</dbReference>
<reference evidence="3" key="1">
    <citation type="journal article" date="2019" name="Int. J. Syst. Evol. Microbiol.">
        <title>The Global Catalogue of Microorganisms (GCM) 10K type strain sequencing project: providing services to taxonomists for standard genome sequencing and annotation.</title>
        <authorList>
            <consortium name="The Broad Institute Genomics Platform"/>
            <consortium name="The Broad Institute Genome Sequencing Center for Infectious Disease"/>
            <person name="Wu L."/>
            <person name="Ma J."/>
        </authorList>
    </citation>
    <scope>NUCLEOTIDE SEQUENCE [LARGE SCALE GENOMIC DNA]</scope>
    <source>
        <strain evidence="3">JCM 16578</strain>
    </source>
</reference>
<proteinExistence type="predicted"/>
<keyword evidence="1" id="KW-1133">Transmembrane helix</keyword>
<comment type="caution">
    <text evidence="2">The sequence shown here is derived from an EMBL/GenBank/DDBJ whole genome shotgun (WGS) entry which is preliminary data.</text>
</comment>
<evidence type="ECO:0000313" key="2">
    <source>
        <dbReference type="EMBL" id="GAA3900844.1"/>
    </source>
</evidence>
<feature type="transmembrane region" description="Helical" evidence="1">
    <location>
        <begin position="231"/>
        <end position="249"/>
    </location>
</feature>
<evidence type="ECO:0008006" key="4">
    <source>
        <dbReference type="Google" id="ProtNLM"/>
    </source>
</evidence>
<evidence type="ECO:0000313" key="3">
    <source>
        <dbReference type="Proteomes" id="UP001501563"/>
    </source>
</evidence>
<accession>A0ABP7LHE8</accession>
<sequence>MQAEDQDVRSAYDSAHVQLLAGRFAQARRTATEALTADGPSARLYLVLGQAHAAEDDDDHDDRAEAAYREGLKAFPDDLDLLAAYAELCLRSDYMDRPARHRRGPELDARLRELAPGSPQALRIEQISAGKAVNGPRPPSPVRTQTHDARLVLAAVGDPVSAAAQARAHAQSRPDDNRLATVAETLTALARPGRAPLRWMVRFPQHTLLIRAALCVVVLLAVPALHWNSWARMAVVVTVVPTALLQSLLRRARHRAGTRPSATHAEPVGVPDFPVLPPVPAASSRETAVAVLALATVMAALVGSGIWGYEQYAAYPRYTFAAPDRVQGYERLEDTSLQQFLEGVVNEDTGGSDATTFTYVYGKRENERLSVITVFGAVGDFHEMTPDALGSIQDGLRSGLTTTGLAAGKVWSADPGRLGGSLRCLSYDAIDNQRLTACTWGDKGSFGTVVSPDSGAGHEAAADLTRAVREAVLHQGTPADSV</sequence>
<keyword evidence="3" id="KW-1185">Reference proteome</keyword>